<evidence type="ECO:0000256" key="5">
    <source>
        <dbReference type="ARBA" id="ARBA00022982"/>
    </source>
</evidence>
<dbReference type="InterPro" id="IPR051410">
    <property type="entry name" value="Ferric/Cupric_Reductase"/>
</dbReference>
<evidence type="ECO:0000256" key="9">
    <source>
        <dbReference type="ARBA" id="ARBA00023136"/>
    </source>
</evidence>
<evidence type="ECO:0000259" key="11">
    <source>
        <dbReference type="PROSITE" id="PS51384"/>
    </source>
</evidence>
<keyword evidence="7" id="KW-0560">Oxidoreductase</keyword>
<dbReference type="InterPro" id="IPR013130">
    <property type="entry name" value="Fe3_Rdtase_TM_dom"/>
</dbReference>
<dbReference type="SUPFAM" id="SSF52343">
    <property type="entry name" value="Ferredoxin reductase-like, C-terminal NADP-linked domain"/>
    <property type="match status" value="1"/>
</dbReference>
<dbReference type="Gene3D" id="3.40.50.80">
    <property type="entry name" value="Nucleotide-binding domain of ferredoxin-NADP reductase (FNR) module"/>
    <property type="match status" value="1"/>
</dbReference>
<comment type="subcellular location">
    <subcellularLocation>
        <location evidence="1">Membrane</location>
        <topology evidence="1">Multi-pass membrane protein</topology>
    </subcellularLocation>
</comment>
<dbReference type="InterPro" id="IPR013112">
    <property type="entry name" value="FAD-bd_8"/>
</dbReference>
<proteinExistence type="inferred from homology"/>
<comment type="similarity">
    <text evidence="2">Belongs to the ferric reductase (FRE) family.</text>
</comment>
<protein>
    <submittedName>
        <fullName evidence="12">Ferric reductase transmembrane component-like protein 2</fullName>
    </submittedName>
</protein>
<evidence type="ECO:0000256" key="2">
    <source>
        <dbReference type="ARBA" id="ARBA00006278"/>
    </source>
</evidence>
<keyword evidence="3" id="KW-0813">Transport</keyword>
<feature type="transmembrane region" description="Helical" evidence="10">
    <location>
        <begin position="85"/>
        <end position="101"/>
    </location>
</feature>
<evidence type="ECO:0000313" key="12">
    <source>
        <dbReference type="EMBL" id="TKX23793.1"/>
    </source>
</evidence>
<accession>A0A4U7AYQ7</accession>
<dbReference type="Pfam" id="PF08030">
    <property type="entry name" value="NAD_binding_6"/>
    <property type="match status" value="1"/>
</dbReference>
<evidence type="ECO:0000256" key="3">
    <source>
        <dbReference type="ARBA" id="ARBA00022448"/>
    </source>
</evidence>
<evidence type="ECO:0000256" key="8">
    <source>
        <dbReference type="ARBA" id="ARBA00023065"/>
    </source>
</evidence>
<comment type="caution">
    <text evidence="12">The sequence shown here is derived from an EMBL/GenBank/DDBJ whole genome shotgun (WGS) entry which is preliminary data.</text>
</comment>
<evidence type="ECO:0000256" key="4">
    <source>
        <dbReference type="ARBA" id="ARBA00022692"/>
    </source>
</evidence>
<dbReference type="InterPro" id="IPR013121">
    <property type="entry name" value="Fe_red_NAD-bd_6"/>
</dbReference>
<evidence type="ECO:0000256" key="7">
    <source>
        <dbReference type="ARBA" id="ARBA00023002"/>
    </source>
</evidence>
<dbReference type="GO" id="GO:0005886">
    <property type="term" value="C:plasma membrane"/>
    <property type="evidence" value="ECO:0007669"/>
    <property type="project" value="TreeGrafter"/>
</dbReference>
<dbReference type="GO" id="GO:0015677">
    <property type="term" value="P:copper ion import"/>
    <property type="evidence" value="ECO:0007669"/>
    <property type="project" value="TreeGrafter"/>
</dbReference>
<dbReference type="GO" id="GO:0006879">
    <property type="term" value="P:intracellular iron ion homeostasis"/>
    <property type="evidence" value="ECO:0007669"/>
    <property type="project" value="TreeGrafter"/>
</dbReference>
<feature type="transmembrane region" description="Helical" evidence="10">
    <location>
        <begin position="12"/>
        <end position="31"/>
    </location>
</feature>
<keyword evidence="8" id="KW-0406">Ion transport</keyword>
<sequence length="466" mass="52350">MPYQSFNFLHRWLGYIIFLQSALHTIGWSIIEIRLYQPQPSTGLNWIRQSYMIWGLVAMILLTFLVILSSPWGIRLTGYEAFRKLHYVLAMVYIGACWGHWEQLKVFLIPSLIVWLLDRAVRLVRTGLLHYGFLASGHMGVRPATTNVTVFADSTNGDVIRIDFQHPHDPWSVGQHFYLTFPESSIWQSHPFTPLSRPVTNVSAQQHSYIFRAKSGETSKVAEMCVRRSVSTSDAQKPEDGLLGGAKLSVILTGPYGEETTRNLAHDANVLCIAGGTGITYVLPVLLDIASRPQATDRRLSLVWAVRRVQDIEWIGEEINILRSKCEEARIGIHIYVTRTAQGSKETPLATTVADELKDQSQHESQPGINLARAASSSESSALSVHGISKGESEQDHIQARPNLQALVEEFVAWTVRGKTSVFASGPGEMISDLRKTIATVNNGKRVWRGEERYDVRLTCDNRLEW</sequence>
<dbReference type="Proteomes" id="UP000308133">
    <property type="component" value="Unassembled WGS sequence"/>
</dbReference>
<dbReference type="EMBL" id="PTQR01000051">
    <property type="protein sequence ID" value="TKX23793.1"/>
    <property type="molecule type" value="Genomic_DNA"/>
</dbReference>
<dbReference type="PANTHER" id="PTHR32361">
    <property type="entry name" value="FERRIC/CUPRIC REDUCTASE TRANSMEMBRANE COMPONENT"/>
    <property type="match status" value="1"/>
</dbReference>
<feature type="domain" description="FAD-binding FR-type" evidence="11">
    <location>
        <begin position="141"/>
        <end position="262"/>
    </location>
</feature>
<keyword evidence="9 10" id="KW-0472">Membrane</keyword>
<evidence type="ECO:0000256" key="10">
    <source>
        <dbReference type="SAM" id="Phobius"/>
    </source>
</evidence>
<dbReference type="Pfam" id="PF01794">
    <property type="entry name" value="Ferric_reduct"/>
    <property type="match status" value="1"/>
</dbReference>
<keyword evidence="6 10" id="KW-1133">Transmembrane helix</keyword>
<keyword evidence="4 10" id="KW-0812">Transmembrane</keyword>
<dbReference type="Pfam" id="PF08022">
    <property type="entry name" value="FAD_binding_8"/>
    <property type="match status" value="1"/>
</dbReference>
<keyword evidence="5" id="KW-0249">Electron transport</keyword>
<dbReference type="InterPro" id="IPR017927">
    <property type="entry name" value="FAD-bd_FR_type"/>
</dbReference>
<name>A0A4U7AYQ7_9PEZI</name>
<evidence type="ECO:0000313" key="13">
    <source>
        <dbReference type="Proteomes" id="UP000308133"/>
    </source>
</evidence>
<dbReference type="SFLD" id="SFLDG01168">
    <property type="entry name" value="Ferric_reductase_subgroup_(FRE"/>
    <property type="match status" value="1"/>
</dbReference>
<dbReference type="AlphaFoldDB" id="A0A4U7AYQ7"/>
<dbReference type="PANTHER" id="PTHR32361:SF3">
    <property type="entry name" value="REDUCTASE, PUTATIVE (AFU_ORTHOLOGUE AFUA_6G13750)-RELATED"/>
    <property type="match status" value="1"/>
</dbReference>
<dbReference type="CDD" id="cd06186">
    <property type="entry name" value="NOX_Duox_like_FAD_NADP"/>
    <property type="match status" value="1"/>
</dbReference>
<organism evidence="12 13">
    <name type="scientific">Elsinoe australis</name>
    <dbReference type="NCBI Taxonomy" id="40998"/>
    <lineage>
        <taxon>Eukaryota</taxon>
        <taxon>Fungi</taxon>
        <taxon>Dikarya</taxon>
        <taxon>Ascomycota</taxon>
        <taxon>Pezizomycotina</taxon>
        <taxon>Dothideomycetes</taxon>
        <taxon>Dothideomycetidae</taxon>
        <taxon>Myriangiales</taxon>
        <taxon>Elsinoaceae</taxon>
        <taxon>Elsinoe</taxon>
    </lineage>
</organism>
<feature type="transmembrane region" description="Helical" evidence="10">
    <location>
        <begin position="51"/>
        <end position="73"/>
    </location>
</feature>
<dbReference type="SFLD" id="SFLDS00052">
    <property type="entry name" value="Ferric_Reductase_Domain"/>
    <property type="match status" value="1"/>
</dbReference>
<evidence type="ECO:0000256" key="1">
    <source>
        <dbReference type="ARBA" id="ARBA00004141"/>
    </source>
</evidence>
<dbReference type="PROSITE" id="PS51384">
    <property type="entry name" value="FAD_FR"/>
    <property type="match status" value="1"/>
</dbReference>
<evidence type="ECO:0000256" key="6">
    <source>
        <dbReference type="ARBA" id="ARBA00022989"/>
    </source>
</evidence>
<reference evidence="12 13" key="1">
    <citation type="submission" date="2018-02" db="EMBL/GenBank/DDBJ databases">
        <title>Draft genome sequences of Elsinoe sp., causing black scab on jojoba.</title>
        <authorList>
            <person name="Stodart B."/>
            <person name="Jeffress S."/>
            <person name="Ash G."/>
            <person name="Arun Chinnappa K."/>
        </authorList>
    </citation>
    <scope>NUCLEOTIDE SEQUENCE [LARGE SCALE GENOMIC DNA]</scope>
    <source>
        <strain evidence="12 13">Hillstone_2</strain>
    </source>
</reference>
<dbReference type="GO" id="GO:0000293">
    <property type="term" value="F:ferric-chelate reductase activity"/>
    <property type="evidence" value="ECO:0007669"/>
    <property type="project" value="UniProtKB-ARBA"/>
</dbReference>
<dbReference type="InterPro" id="IPR039261">
    <property type="entry name" value="FNR_nucleotide-bd"/>
</dbReference>
<gene>
    <name evidence="12" type="ORF">C1H76_3992</name>
</gene>
<dbReference type="GO" id="GO:0006826">
    <property type="term" value="P:iron ion transport"/>
    <property type="evidence" value="ECO:0007669"/>
    <property type="project" value="TreeGrafter"/>
</dbReference>